<dbReference type="PANTHER" id="PTHR43176:SF3">
    <property type="entry name" value="3-HYDROXYISOBUTYRYL-COA HYDROLASE, MITOCHONDRIAL"/>
    <property type="match status" value="1"/>
</dbReference>
<dbReference type="PATRIC" id="fig|1306954.6.peg.2580"/>
<comment type="catalytic activity">
    <reaction evidence="1">
        <text>3-hydroxy-2-methylpropanoyl-CoA + H2O = 3-hydroxy-2-methylpropanoate + CoA + H(+)</text>
        <dbReference type="Rhea" id="RHEA:20888"/>
        <dbReference type="ChEBI" id="CHEBI:11805"/>
        <dbReference type="ChEBI" id="CHEBI:15377"/>
        <dbReference type="ChEBI" id="CHEBI:15378"/>
        <dbReference type="ChEBI" id="CHEBI:57287"/>
        <dbReference type="ChEBI" id="CHEBI:57340"/>
        <dbReference type="EC" id="3.1.2.4"/>
    </reaction>
</comment>
<sequence>MSEQPIIFEEWTTTGGELIAVARLNTPRNLNSLSMEMIRLLKPQLTRWAEDERVCAVWLEAEGDKAFCAGGDIVSLYRSMTEPGKLVEGDQFFTEEYELDYQIHTFPKPIICWGHGIVMGGGIGLLVGASHRVVTEHSKLAMPEVSIGLYPDIGAGWFLNRMPGRIGLFLGLTGARMNAADALFTGMADRFVKQELKAQVVDTLVAADWQGSNSHAVVSQVLRRYEQQSQDAVLESPVRQHYDEIQQATDADSLEQVVGRLQEFGSRNDWLGRSVKGLASASPTSLALHWQHYHRSRLQSLAQVLDNELVMAKQCLRKGEFAEGIRALLIDKDMQPRWRYASLGEIDNSWVDEFFSQEAEG</sequence>
<evidence type="ECO:0000313" key="5">
    <source>
        <dbReference type="EMBL" id="KXO06740.1"/>
    </source>
</evidence>
<name>A0A137S2T8_9GAMM</name>
<dbReference type="RefSeq" id="WP_061333505.1">
    <property type="nucleotide sequence ID" value="NZ_LOCO01000030.1"/>
</dbReference>
<dbReference type="AlphaFoldDB" id="A0A137S2T8"/>
<dbReference type="EMBL" id="LOCO01000030">
    <property type="protein sequence ID" value="KXO06740.1"/>
    <property type="molecule type" value="Genomic_DNA"/>
</dbReference>
<dbReference type="InterPro" id="IPR032259">
    <property type="entry name" value="HIBYL-CoA-H"/>
</dbReference>
<dbReference type="Gene3D" id="3.90.226.10">
    <property type="entry name" value="2-enoyl-CoA Hydratase, Chain A, domain 1"/>
    <property type="match status" value="1"/>
</dbReference>
<dbReference type="PANTHER" id="PTHR43176">
    <property type="entry name" value="3-HYDROXYISOBUTYRYL-COA HYDROLASE-RELATED"/>
    <property type="match status" value="1"/>
</dbReference>
<dbReference type="CDD" id="cd06558">
    <property type="entry name" value="crotonase-like"/>
    <property type="match status" value="1"/>
</dbReference>
<proteinExistence type="predicted"/>
<evidence type="ECO:0000256" key="2">
    <source>
        <dbReference type="ARBA" id="ARBA00011915"/>
    </source>
</evidence>
<dbReference type="GO" id="GO:0003860">
    <property type="term" value="F:3-hydroxyisobutyryl-CoA hydrolase activity"/>
    <property type="evidence" value="ECO:0007669"/>
    <property type="project" value="UniProtKB-EC"/>
</dbReference>
<evidence type="ECO:0000256" key="1">
    <source>
        <dbReference type="ARBA" id="ARBA00001709"/>
    </source>
</evidence>
<keyword evidence="3 5" id="KW-0378">Hydrolase</keyword>
<organism evidence="5 6">
    <name type="scientific">Marinobacter excellens LAMA 842</name>
    <dbReference type="NCBI Taxonomy" id="1306954"/>
    <lineage>
        <taxon>Bacteria</taxon>
        <taxon>Pseudomonadati</taxon>
        <taxon>Pseudomonadota</taxon>
        <taxon>Gammaproteobacteria</taxon>
        <taxon>Pseudomonadales</taxon>
        <taxon>Marinobacteraceae</taxon>
        <taxon>Marinobacter</taxon>
    </lineage>
</organism>
<gene>
    <name evidence="5" type="ORF">J122_3749</name>
</gene>
<dbReference type="Proteomes" id="UP000070282">
    <property type="component" value="Unassembled WGS sequence"/>
</dbReference>
<dbReference type="GO" id="GO:0006574">
    <property type="term" value="P:L-valine catabolic process"/>
    <property type="evidence" value="ECO:0007669"/>
    <property type="project" value="TreeGrafter"/>
</dbReference>
<dbReference type="SUPFAM" id="SSF52096">
    <property type="entry name" value="ClpP/crotonase"/>
    <property type="match status" value="1"/>
</dbReference>
<dbReference type="Pfam" id="PF16113">
    <property type="entry name" value="ECH_2"/>
    <property type="match status" value="1"/>
</dbReference>
<dbReference type="NCBIfam" id="NF004127">
    <property type="entry name" value="PRK05617.1"/>
    <property type="match status" value="1"/>
</dbReference>
<dbReference type="EC" id="3.1.2.4" evidence="2"/>
<dbReference type="InterPro" id="IPR029045">
    <property type="entry name" value="ClpP/crotonase-like_dom_sf"/>
</dbReference>
<evidence type="ECO:0000313" key="6">
    <source>
        <dbReference type="Proteomes" id="UP000070282"/>
    </source>
</evidence>
<reference evidence="6" key="1">
    <citation type="submission" date="2015-12" db="EMBL/GenBank/DDBJ databases">
        <authorList>
            <person name="Lima A."/>
            <person name="Farahani Zayas N."/>
            <person name="Castro Da Silva M.A."/>
            <person name="Cabral A."/>
            <person name="Pessatti M.L."/>
        </authorList>
    </citation>
    <scope>NUCLEOTIDE SEQUENCE [LARGE SCALE GENOMIC DNA]</scope>
    <source>
        <strain evidence="6">LAMA 842</strain>
    </source>
</reference>
<dbReference type="InterPro" id="IPR045004">
    <property type="entry name" value="ECH_dom"/>
</dbReference>
<keyword evidence="6" id="KW-1185">Reference proteome</keyword>
<feature type="domain" description="Enoyl-CoA hydratase/isomerase" evidence="4">
    <location>
        <begin position="20"/>
        <end position="355"/>
    </location>
</feature>
<dbReference type="GO" id="GO:0005829">
    <property type="term" value="C:cytosol"/>
    <property type="evidence" value="ECO:0007669"/>
    <property type="project" value="TreeGrafter"/>
</dbReference>
<evidence type="ECO:0000256" key="3">
    <source>
        <dbReference type="ARBA" id="ARBA00022801"/>
    </source>
</evidence>
<comment type="caution">
    <text evidence="5">The sequence shown here is derived from an EMBL/GenBank/DDBJ whole genome shotgun (WGS) entry which is preliminary data.</text>
</comment>
<accession>A0A137S2T8</accession>
<evidence type="ECO:0000259" key="4">
    <source>
        <dbReference type="Pfam" id="PF16113"/>
    </source>
</evidence>
<protein>
    <recommendedName>
        <fullName evidence="2">3-hydroxyisobutyryl-CoA hydrolase</fullName>
        <ecNumber evidence="2">3.1.2.4</ecNumber>
    </recommendedName>
</protein>